<dbReference type="Gene3D" id="1.10.10.10">
    <property type="entry name" value="Winged helix-like DNA-binding domain superfamily/Winged helix DNA-binding domain"/>
    <property type="match status" value="1"/>
</dbReference>
<protein>
    <submittedName>
        <fullName evidence="4">LuxR family transcriptional regulator</fullName>
    </submittedName>
</protein>
<dbReference type="OrthoDB" id="5642531at2"/>
<comment type="caution">
    <text evidence="4">The sequence shown here is derived from an EMBL/GenBank/DDBJ whole genome shotgun (WGS) entry which is preliminary data.</text>
</comment>
<dbReference type="SMART" id="SM00421">
    <property type="entry name" value="HTH_LUXR"/>
    <property type="match status" value="1"/>
</dbReference>
<dbReference type="InterPro" id="IPR036693">
    <property type="entry name" value="TF_LuxR_autoind-bd_dom_sf"/>
</dbReference>
<dbReference type="PROSITE" id="PS50043">
    <property type="entry name" value="HTH_LUXR_2"/>
    <property type="match status" value="1"/>
</dbReference>
<dbReference type="SUPFAM" id="SSF75516">
    <property type="entry name" value="Pheromone-binding domain of LuxR-like quorum-sensing transcription factors"/>
    <property type="match status" value="1"/>
</dbReference>
<name>A0A2S6EZG0_LEGPN</name>
<dbReference type="GO" id="GO:0006355">
    <property type="term" value="P:regulation of DNA-templated transcription"/>
    <property type="evidence" value="ECO:0007669"/>
    <property type="project" value="InterPro"/>
</dbReference>
<evidence type="ECO:0000256" key="3">
    <source>
        <dbReference type="ARBA" id="ARBA00023163"/>
    </source>
</evidence>
<dbReference type="PRINTS" id="PR00038">
    <property type="entry name" value="HTHLUXR"/>
</dbReference>
<sequence>MPMSLKRELMPNSSNVLRHMENHLALTTCEDIKNIMQPLLAKHGMTVFNYYRIYFDSTVIRLSTDQKWTEHYFKMNYLETLTAPESYLKKPLNYYLWLLDDCPLMLQDAAINFDMANGISIAKINHDSIEYFCFASRRDNTSIVNNFYLNNLDVLEQYSLYFKDQFNSIISQFEKNKIILPYNASCCHRNKINKELKKSLLSPRQKDCAKLLLQGMSYKEIGKILQLSTRTVETHVNQLKTKLECDNKAELIIQLNGIITR</sequence>
<proteinExistence type="predicted"/>
<dbReference type="InterPro" id="IPR036388">
    <property type="entry name" value="WH-like_DNA-bd_sf"/>
</dbReference>
<evidence type="ECO:0000256" key="1">
    <source>
        <dbReference type="ARBA" id="ARBA00023015"/>
    </source>
</evidence>
<accession>A0A2S6EZG0</accession>
<dbReference type="PANTHER" id="PTHR44688:SF16">
    <property type="entry name" value="DNA-BINDING TRANSCRIPTIONAL ACTIVATOR DEVR_DOSR"/>
    <property type="match status" value="1"/>
</dbReference>
<reference evidence="4 5" key="1">
    <citation type="submission" date="2018-02" db="EMBL/GenBank/DDBJ databases">
        <title>Draft genome sequences of four Legionella pneumophila clinical strains isolated in Ontario.</title>
        <authorList>
            <person name="Fortuna A."/>
            <person name="Ramnarine R."/>
            <person name="Li A."/>
            <person name="Frantz C."/>
            <person name="Mallo G."/>
        </authorList>
    </citation>
    <scope>NUCLEOTIDE SEQUENCE [LARGE SCALE GENOMIC DNA]</scope>
    <source>
        <strain evidence="4 5">LG61</strain>
    </source>
</reference>
<keyword evidence="2" id="KW-0238">DNA-binding</keyword>
<dbReference type="Proteomes" id="UP000239239">
    <property type="component" value="Unassembled WGS sequence"/>
</dbReference>
<dbReference type="EMBL" id="PQWY01000011">
    <property type="protein sequence ID" value="PPK30562.1"/>
    <property type="molecule type" value="Genomic_DNA"/>
</dbReference>
<dbReference type="CDD" id="cd06170">
    <property type="entry name" value="LuxR_C_like"/>
    <property type="match status" value="1"/>
</dbReference>
<dbReference type="InterPro" id="IPR016032">
    <property type="entry name" value="Sig_transdc_resp-reg_C-effctor"/>
</dbReference>
<dbReference type="SUPFAM" id="SSF46894">
    <property type="entry name" value="C-terminal effector domain of the bipartite response regulators"/>
    <property type="match status" value="1"/>
</dbReference>
<evidence type="ECO:0000313" key="4">
    <source>
        <dbReference type="EMBL" id="PPK30562.1"/>
    </source>
</evidence>
<dbReference type="GO" id="GO:0003677">
    <property type="term" value="F:DNA binding"/>
    <property type="evidence" value="ECO:0007669"/>
    <property type="project" value="UniProtKB-KW"/>
</dbReference>
<evidence type="ECO:0000313" key="5">
    <source>
        <dbReference type="Proteomes" id="UP000239239"/>
    </source>
</evidence>
<dbReference type="InterPro" id="IPR000792">
    <property type="entry name" value="Tscrpt_reg_LuxR_C"/>
</dbReference>
<dbReference type="Pfam" id="PF00196">
    <property type="entry name" value="GerE"/>
    <property type="match status" value="1"/>
</dbReference>
<organism evidence="4 5">
    <name type="scientific">Legionella pneumophila</name>
    <dbReference type="NCBI Taxonomy" id="446"/>
    <lineage>
        <taxon>Bacteria</taxon>
        <taxon>Pseudomonadati</taxon>
        <taxon>Pseudomonadota</taxon>
        <taxon>Gammaproteobacteria</taxon>
        <taxon>Legionellales</taxon>
        <taxon>Legionellaceae</taxon>
        <taxon>Legionella</taxon>
    </lineage>
</organism>
<dbReference type="AlphaFoldDB" id="A0A2S6EZG0"/>
<keyword evidence="3" id="KW-0804">Transcription</keyword>
<keyword evidence="1" id="KW-0805">Transcription regulation</keyword>
<evidence type="ECO:0000256" key="2">
    <source>
        <dbReference type="ARBA" id="ARBA00023125"/>
    </source>
</evidence>
<dbReference type="PANTHER" id="PTHR44688">
    <property type="entry name" value="DNA-BINDING TRANSCRIPTIONAL ACTIVATOR DEVR_DOSR"/>
    <property type="match status" value="1"/>
</dbReference>
<gene>
    <name evidence="4" type="ORF">C3928_07290</name>
</gene>